<name>A0ABU5V9A7_9PSED</name>
<dbReference type="InterPro" id="IPR029058">
    <property type="entry name" value="AB_hydrolase_fold"/>
</dbReference>
<gene>
    <name evidence="2" type="ORF">VA602_00425</name>
</gene>
<accession>A0ABU5V9A7</accession>
<dbReference type="SUPFAM" id="SSF53474">
    <property type="entry name" value="alpha/beta-Hydrolases"/>
    <property type="match status" value="1"/>
</dbReference>
<dbReference type="RefSeq" id="WP_323452159.1">
    <property type="nucleotide sequence ID" value="NZ_JAYFUI010000013.1"/>
</dbReference>
<dbReference type="EMBL" id="JAYFUI010000013">
    <property type="protein sequence ID" value="MEA5669807.1"/>
    <property type="molecule type" value="Genomic_DNA"/>
</dbReference>
<feature type="signal peptide" evidence="1">
    <location>
        <begin position="1"/>
        <end position="27"/>
    </location>
</feature>
<dbReference type="Proteomes" id="UP001302573">
    <property type="component" value="Unassembled WGS sequence"/>
</dbReference>
<evidence type="ECO:0008006" key="4">
    <source>
        <dbReference type="Google" id="ProtNLM"/>
    </source>
</evidence>
<keyword evidence="3" id="KW-1185">Reference proteome</keyword>
<organism evidence="2 3">
    <name type="scientific">Pseudomonas machongensis</name>
    <dbReference type="NCBI Taxonomy" id="3110229"/>
    <lineage>
        <taxon>Bacteria</taxon>
        <taxon>Pseudomonadati</taxon>
        <taxon>Pseudomonadota</taxon>
        <taxon>Gammaproteobacteria</taxon>
        <taxon>Pseudomonadales</taxon>
        <taxon>Pseudomonadaceae</taxon>
        <taxon>Pseudomonas</taxon>
    </lineage>
</organism>
<evidence type="ECO:0000313" key="3">
    <source>
        <dbReference type="Proteomes" id="UP001302573"/>
    </source>
</evidence>
<sequence length="338" mass="37779">MPHHVLRTFARSLLLLAASLLAVQAVAAPQTLRLGDTAPYNFLAFANNDLQRASLPVQRAVVLLHGVRRNANDYYDSGEKLLENAGFSASDTLLLAPNFLTPSDRRAGDDMPLWPKDKWMHGAESQSGRAGIAGFTVLDDLLAYLGNRQHFPALKEIVLIGHSAGGQLMQRYTLLGDGDQRLRASGIQVRYVVSSPSSYLYLDDNRVQDGAFKPVLTVMCPSYNQYRYGLERAPAYFTRQGLNATQVFQRYAARNLTYMVGELDNKPDDRVMDRACGAAMQGDTRVERQLNYLRYEAFLAQKWHTPIDHLQFQVSKVGHNAARLFAAKSVARTLFPTR</sequence>
<dbReference type="PANTHER" id="PTHR35560:SF3">
    <property type="entry name" value="PEPTIDASE S9 PROLYL OLIGOPEPTIDASE CATALYTIC DOMAIN-CONTAINING PROTEIN"/>
    <property type="match status" value="1"/>
</dbReference>
<dbReference type="Gene3D" id="3.40.50.1820">
    <property type="entry name" value="alpha/beta hydrolase"/>
    <property type="match status" value="1"/>
</dbReference>
<proteinExistence type="predicted"/>
<reference evidence="2 3" key="1">
    <citation type="submission" date="2023-12" db="EMBL/GenBank/DDBJ databases">
        <title>Pseudomonas machongensis sp. nov., isolated from wilted pepper plants (Capsicum annuum).</title>
        <authorList>
            <person name="Qiu M."/>
            <person name="Li Y."/>
            <person name="Liu Q."/>
            <person name="Zhang X."/>
            <person name="Huang Y."/>
            <person name="Guo R."/>
            <person name="Hu M."/>
            <person name="Zhou J."/>
            <person name="Zhou X."/>
        </authorList>
    </citation>
    <scope>NUCLEOTIDE SEQUENCE [LARGE SCALE GENOMIC DNA]</scope>
    <source>
        <strain evidence="2 3">MH2</strain>
    </source>
</reference>
<feature type="chain" id="PRO_5045726161" description="Alpha/beta hydrolase family protein" evidence="1">
    <location>
        <begin position="28"/>
        <end position="338"/>
    </location>
</feature>
<comment type="caution">
    <text evidence="2">The sequence shown here is derived from an EMBL/GenBank/DDBJ whole genome shotgun (WGS) entry which is preliminary data.</text>
</comment>
<keyword evidence="1" id="KW-0732">Signal</keyword>
<dbReference type="PANTHER" id="PTHR35560">
    <property type="entry name" value="BLL0132 PROTEIN"/>
    <property type="match status" value="1"/>
</dbReference>
<protein>
    <recommendedName>
        <fullName evidence="4">Alpha/beta hydrolase family protein</fullName>
    </recommendedName>
</protein>
<evidence type="ECO:0000313" key="2">
    <source>
        <dbReference type="EMBL" id="MEA5669807.1"/>
    </source>
</evidence>
<evidence type="ECO:0000256" key="1">
    <source>
        <dbReference type="SAM" id="SignalP"/>
    </source>
</evidence>